<keyword evidence="5 11" id="KW-1133">Transmembrane helix</keyword>
<evidence type="ECO:0000256" key="4">
    <source>
        <dbReference type="ARBA" id="ARBA00022692"/>
    </source>
</evidence>
<dbReference type="Proteomes" id="UP000326198">
    <property type="component" value="Unassembled WGS sequence"/>
</dbReference>
<keyword evidence="4 11" id="KW-0812">Transmembrane</keyword>
<evidence type="ECO:0000256" key="1">
    <source>
        <dbReference type="ARBA" id="ARBA00004141"/>
    </source>
</evidence>
<evidence type="ECO:0000313" key="13">
    <source>
        <dbReference type="Proteomes" id="UP000326198"/>
    </source>
</evidence>
<dbReference type="AlphaFoldDB" id="A0A5N7BI18"/>
<keyword evidence="8 12" id="KW-0675">Receptor</keyword>
<dbReference type="EMBL" id="ML736171">
    <property type="protein sequence ID" value="KAE8381375.1"/>
    <property type="molecule type" value="Genomic_DNA"/>
</dbReference>
<evidence type="ECO:0000256" key="11">
    <source>
        <dbReference type="SAM" id="Phobius"/>
    </source>
</evidence>
<evidence type="ECO:0000256" key="9">
    <source>
        <dbReference type="ARBA" id="ARBA00023224"/>
    </source>
</evidence>
<reference evidence="12 13" key="1">
    <citation type="submission" date="2019-04" db="EMBL/GenBank/DDBJ databases">
        <title>Friends and foes A comparative genomics studyof 23 Aspergillus species from section Flavi.</title>
        <authorList>
            <consortium name="DOE Joint Genome Institute"/>
            <person name="Kjaerbolling I."/>
            <person name="Vesth T."/>
            <person name="Frisvad J.C."/>
            <person name="Nybo J.L."/>
            <person name="Theobald S."/>
            <person name="Kildgaard S."/>
            <person name="Isbrandt T."/>
            <person name="Kuo A."/>
            <person name="Sato A."/>
            <person name="Lyhne E.K."/>
            <person name="Kogle M.E."/>
            <person name="Wiebenga A."/>
            <person name="Kun R.S."/>
            <person name="Lubbers R.J."/>
            <person name="Makela M.R."/>
            <person name="Barry K."/>
            <person name="Chovatia M."/>
            <person name="Clum A."/>
            <person name="Daum C."/>
            <person name="Haridas S."/>
            <person name="He G."/>
            <person name="LaButti K."/>
            <person name="Lipzen A."/>
            <person name="Mondo S."/>
            <person name="Riley R."/>
            <person name="Salamov A."/>
            <person name="Simmons B.A."/>
            <person name="Magnuson J.K."/>
            <person name="Henrissat B."/>
            <person name="Mortensen U.H."/>
            <person name="Larsen T.O."/>
            <person name="Devries R.P."/>
            <person name="Grigoriev I.V."/>
            <person name="Machida M."/>
            <person name="Baker S.E."/>
            <person name="Andersen M.R."/>
        </authorList>
    </citation>
    <scope>NUCLEOTIDE SEQUENCE [LARGE SCALE GENOMIC DNA]</scope>
    <source>
        <strain evidence="12 13">IBT 29228</strain>
    </source>
</reference>
<evidence type="ECO:0000256" key="8">
    <source>
        <dbReference type="ARBA" id="ARBA00023170"/>
    </source>
</evidence>
<gene>
    <name evidence="12" type="ORF">BDV26DRAFT_278776</name>
</gene>
<feature type="transmembrane region" description="Helical" evidence="11">
    <location>
        <begin position="44"/>
        <end position="63"/>
    </location>
</feature>
<keyword evidence="6" id="KW-0297">G-protein coupled receptor</keyword>
<feature type="transmembrane region" description="Helical" evidence="11">
    <location>
        <begin position="12"/>
        <end position="32"/>
    </location>
</feature>
<evidence type="ECO:0000313" key="12">
    <source>
        <dbReference type="EMBL" id="KAE8381375.1"/>
    </source>
</evidence>
<dbReference type="Pfam" id="PF02076">
    <property type="entry name" value="STE3"/>
    <property type="match status" value="1"/>
</dbReference>
<evidence type="ECO:0000256" key="10">
    <source>
        <dbReference type="SAM" id="MobiDB-lite"/>
    </source>
</evidence>
<evidence type="ECO:0000256" key="2">
    <source>
        <dbReference type="ARBA" id="ARBA00011085"/>
    </source>
</evidence>
<feature type="compositionally biased region" description="Polar residues" evidence="10">
    <location>
        <begin position="416"/>
        <end position="441"/>
    </location>
</feature>
<dbReference type="GO" id="GO:0005886">
    <property type="term" value="C:plasma membrane"/>
    <property type="evidence" value="ECO:0007669"/>
    <property type="project" value="TreeGrafter"/>
</dbReference>
<sequence length="466" mass="52430">MSVSRTAPYAQAVIVPLLSILCILLTIPPLILHWKNRNFPVISLICWLLCLNLLNVINAFIWSNDDMDRWWSGVGLCDVEVKVMIASYVAVPGNLVCIFRALAGMIDTRCAMLVPSKQQRWWTFSMNILFCVVVPILAMATHIVYQANRYILVGISGCVNSFDESWMSLILAWVWPLVICLMAGYYCGLVVYRLHRYRNQFGDILQASSSNLSKSRFMRLFILSFIVLLAILPVQTYVVYKNIDLSLPWHSYSWSVAHGPQWYKIKKMPSGGYVFFDRWFPVASGFMLFILFGCGRDASRMYGSYLRFMLLDRCLIGAQGSSPDTPRSNNSGFSNSRLGLLFHRSWTSTAGTFVDNSATAHSMDSSSGDIEKGGVSSPNPEPGQKNMSWLKHPWTLLHRPLHRSSTSSGERILSHPNLSAPSNTVSANAWAGSSQSRGSSDLTYLPGRECFIRVKRDISQESELRN</sequence>
<name>A0A5N7BI18_9EURO</name>
<dbReference type="GO" id="GO:0004932">
    <property type="term" value="F:mating-type factor pheromone receptor activity"/>
    <property type="evidence" value="ECO:0007669"/>
    <property type="project" value="InterPro"/>
</dbReference>
<comment type="similarity">
    <text evidence="2">Belongs to the G-protein coupled receptor 4 family.</text>
</comment>
<feature type="transmembrane region" description="Helical" evidence="11">
    <location>
        <begin position="165"/>
        <end position="192"/>
    </location>
</feature>
<dbReference type="PRINTS" id="PR00899">
    <property type="entry name" value="GPCRSTE3"/>
</dbReference>
<dbReference type="PANTHER" id="PTHR28097">
    <property type="entry name" value="PHEROMONE A FACTOR RECEPTOR"/>
    <property type="match status" value="1"/>
</dbReference>
<evidence type="ECO:0000256" key="6">
    <source>
        <dbReference type="ARBA" id="ARBA00023040"/>
    </source>
</evidence>
<dbReference type="OrthoDB" id="2874149at2759"/>
<keyword evidence="7 11" id="KW-0472">Membrane</keyword>
<dbReference type="CDD" id="cd14966">
    <property type="entry name" value="7tmD_STE3"/>
    <property type="match status" value="1"/>
</dbReference>
<feature type="transmembrane region" description="Helical" evidence="11">
    <location>
        <begin position="124"/>
        <end position="145"/>
    </location>
</feature>
<feature type="region of interest" description="Disordered" evidence="10">
    <location>
        <begin position="360"/>
        <end position="385"/>
    </location>
</feature>
<evidence type="ECO:0000256" key="5">
    <source>
        <dbReference type="ARBA" id="ARBA00022989"/>
    </source>
</evidence>
<keyword evidence="3" id="KW-0589">Pheromone response</keyword>
<keyword evidence="9" id="KW-0807">Transducer</keyword>
<protein>
    <submittedName>
        <fullName evidence="12">A-pheromone receptor PreA</fullName>
    </submittedName>
</protein>
<accession>A0A5N7BI18</accession>
<dbReference type="GO" id="GO:0000750">
    <property type="term" value="P:pheromone-dependent signal transduction involved in conjugation with cellular fusion"/>
    <property type="evidence" value="ECO:0007669"/>
    <property type="project" value="TreeGrafter"/>
</dbReference>
<keyword evidence="13" id="KW-1185">Reference proteome</keyword>
<dbReference type="PANTHER" id="PTHR28097:SF1">
    <property type="entry name" value="PHEROMONE A FACTOR RECEPTOR"/>
    <property type="match status" value="1"/>
</dbReference>
<evidence type="ECO:0000256" key="7">
    <source>
        <dbReference type="ARBA" id="ARBA00023136"/>
    </source>
</evidence>
<comment type="subcellular location">
    <subcellularLocation>
        <location evidence="1">Membrane</location>
        <topology evidence="1">Multi-pass membrane protein</topology>
    </subcellularLocation>
</comment>
<evidence type="ECO:0000256" key="3">
    <source>
        <dbReference type="ARBA" id="ARBA00022507"/>
    </source>
</evidence>
<feature type="transmembrane region" description="Helical" evidence="11">
    <location>
        <begin position="279"/>
        <end position="299"/>
    </location>
</feature>
<proteinExistence type="inferred from homology"/>
<dbReference type="InterPro" id="IPR001499">
    <property type="entry name" value="GPCR_STE3"/>
</dbReference>
<organism evidence="12 13">
    <name type="scientific">Aspergillus bertholletiae</name>
    <dbReference type="NCBI Taxonomy" id="1226010"/>
    <lineage>
        <taxon>Eukaryota</taxon>
        <taxon>Fungi</taxon>
        <taxon>Dikarya</taxon>
        <taxon>Ascomycota</taxon>
        <taxon>Pezizomycotina</taxon>
        <taxon>Eurotiomycetes</taxon>
        <taxon>Eurotiomycetidae</taxon>
        <taxon>Eurotiales</taxon>
        <taxon>Aspergillaceae</taxon>
        <taxon>Aspergillus</taxon>
        <taxon>Aspergillus subgen. Circumdati</taxon>
    </lineage>
</organism>
<feature type="region of interest" description="Disordered" evidence="10">
    <location>
        <begin position="405"/>
        <end position="441"/>
    </location>
</feature>
<feature type="transmembrane region" description="Helical" evidence="11">
    <location>
        <begin position="83"/>
        <end position="103"/>
    </location>
</feature>
<feature type="transmembrane region" description="Helical" evidence="11">
    <location>
        <begin position="220"/>
        <end position="240"/>
    </location>
</feature>